<dbReference type="Gene3D" id="3.40.390.10">
    <property type="entry name" value="Collagenase (Catalytic Domain)"/>
    <property type="match status" value="1"/>
</dbReference>
<evidence type="ECO:0000256" key="2">
    <source>
        <dbReference type="SAM" id="Phobius"/>
    </source>
</evidence>
<dbReference type="HOGENOM" id="CLU_488795_0_0_1"/>
<keyword evidence="2" id="KW-0472">Membrane</keyword>
<feature type="compositionally biased region" description="Polar residues" evidence="1">
    <location>
        <begin position="114"/>
        <end position="129"/>
    </location>
</feature>
<dbReference type="AlphaFoldDB" id="B8C9L0"/>
<evidence type="ECO:0000313" key="3">
    <source>
        <dbReference type="EMBL" id="EED89877.1"/>
    </source>
</evidence>
<proteinExistence type="predicted"/>
<accession>B8C9L0</accession>
<reference evidence="3 4" key="1">
    <citation type="journal article" date="2004" name="Science">
        <title>The genome of the diatom Thalassiosira pseudonana: ecology, evolution, and metabolism.</title>
        <authorList>
            <person name="Armbrust E.V."/>
            <person name="Berges J.A."/>
            <person name="Bowler C."/>
            <person name="Green B.R."/>
            <person name="Martinez D."/>
            <person name="Putnam N.H."/>
            <person name="Zhou S."/>
            <person name="Allen A.E."/>
            <person name="Apt K.E."/>
            <person name="Bechner M."/>
            <person name="Brzezinski M.A."/>
            <person name="Chaal B.K."/>
            <person name="Chiovitti A."/>
            <person name="Davis A.K."/>
            <person name="Demarest M.S."/>
            <person name="Detter J.C."/>
            <person name="Glavina T."/>
            <person name="Goodstein D."/>
            <person name="Hadi M.Z."/>
            <person name="Hellsten U."/>
            <person name="Hildebrand M."/>
            <person name="Jenkins B.D."/>
            <person name="Jurka J."/>
            <person name="Kapitonov V.V."/>
            <person name="Kroger N."/>
            <person name="Lau W.W."/>
            <person name="Lane T.W."/>
            <person name="Larimer F.W."/>
            <person name="Lippmeier J.C."/>
            <person name="Lucas S."/>
            <person name="Medina M."/>
            <person name="Montsant A."/>
            <person name="Obornik M."/>
            <person name="Parker M.S."/>
            <person name="Palenik B."/>
            <person name="Pazour G.J."/>
            <person name="Richardson P.M."/>
            <person name="Rynearson T.A."/>
            <person name="Saito M.A."/>
            <person name="Schwartz D.C."/>
            <person name="Thamatrakoln K."/>
            <person name="Valentin K."/>
            <person name="Vardi A."/>
            <person name="Wilkerson F.P."/>
            <person name="Rokhsar D.S."/>
        </authorList>
    </citation>
    <scope>NUCLEOTIDE SEQUENCE [LARGE SCALE GENOMIC DNA]</scope>
    <source>
        <strain evidence="3 4">CCMP1335</strain>
    </source>
</reference>
<feature type="transmembrane region" description="Helical" evidence="2">
    <location>
        <begin position="247"/>
        <end position="272"/>
    </location>
</feature>
<dbReference type="PaxDb" id="35128-Thaps24205"/>
<dbReference type="GeneID" id="7446868"/>
<dbReference type="InterPro" id="IPR024079">
    <property type="entry name" value="MetalloPept_cat_dom_sf"/>
</dbReference>
<dbReference type="EMBL" id="CM000646">
    <property type="protein sequence ID" value="EED89877.1"/>
    <property type="molecule type" value="Genomic_DNA"/>
</dbReference>
<dbReference type="KEGG" id="tps:THAPSDRAFT_24205"/>
<keyword evidence="2" id="KW-0812">Transmembrane</keyword>
<dbReference type="RefSeq" id="XP_002292681.1">
    <property type="nucleotide sequence ID" value="XM_002292645.1"/>
</dbReference>
<feature type="compositionally biased region" description="Low complexity" evidence="1">
    <location>
        <begin position="59"/>
        <end position="90"/>
    </location>
</feature>
<feature type="region of interest" description="Disordered" evidence="1">
    <location>
        <begin position="199"/>
        <end position="218"/>
    </location>
</feature>
<sequence>MSSNNASGSGGSSSTDRDEALARELQAEFQREVEQYASSMTWSEINNVFTPPPSHRRYASASSSAGVAGVDAPSARTNTTSSPPTSTAIPIVYGINEPTPHSKKSTAKKNNSSPDLTVSTQSSTPLSSPDISPIALFLESQSNRRTSSSNAIFIDGEEDDDANLARRLEQEMIDEEIASNLAHAERSFSLTRAEQASAAFATSGTTAPSSSILESRMESQDSFVETPLRRVCRRQQGGERNDCKSRFFFWGIRITSAVIVLGVSFMIFLTVFGKRASDSLDPATWLPGWPDNDPSLGSVGENNVWNTDGEFKGLTLQVLNNLEENSDWTEHFEMAISEWDNGTPDAVTLYLRSSTYDPDCRAVRRAMKVCNGNYGPTDWRGVNQILLQDEYIITSLAKMNDYYLDGTNKAQKQYTMCHEVGHGLGLGHTDENFHNTDLGNCMDYTERPQNNMHPDESNWSTLEQMYGNIDGNSLRVSKLQASNGRERRTAADLTDERILEEEFAKYASYLSDPVQVSHNSQHPTSHEGWRLLRSTDTAEYHERDLGNGYSIRTQVLLA</sequence>
<feature type="region of interest" description="Disordered" evidence="1">
    <location>
        <begin position="1"/>
        <end position="21"/>
    </location>
</feature>
<evidence type="ECO:0000256" key="1">
    <source>
        <dbReference type="SAM" id="MobiDB-lite"/>
    </source>
</evidence>
<organism evidence="3 4">
    <name type="scientific">Thalassiosira pseudonana</name>
    <name type="common">Marine diatom</name>
    <name type="synonym">Cyclotella nana</name>
    <dbReference type="NCBI Taxonomy" id="35128"/>
    <lineage>
        <taxon>Eukaryota</taxon>
        <taxon>Sar</taxon>
        <taxon>Stramenopiles</taxon>
        <taxon>Ochrophyta</taxon>
        <taxon>Bacillariophyta</taxon>
        <taxon>Coscinodiscophyceae</taxon>
        <taxon>Thalassiosirophycidae</taxon>
        <taxon>Thalassiosirales</taxon>
        <taxon>Thalassiosiraceae</taxon>
        <taxon>Thalassiosira</taxon>
    </lineage>
</organism>
<evidence type="ECO:0000313" key="4">
    <source>
        <dbReference type="Proteomes" id="UP000001449"/>
    </source>
</evidence>
<protein>
    <submittedName>
        <fullName evidence="3">Uncharacterized protein</fullName>
    </submittedName>
</protein>
<dbReference type="OMA" id="CMDYTER"/>
<dbReference type="InParanoid" id="B8C9L0"/>
<keyword evidence="4" id="KW-1185">Reference proteome</keyword>
<dbReference type="Proteomes" id="UP000001449">
    <property type="component" value="Chromosome 10"/>
</dbReference>
<reference evidence="3 4" key="2">
    <citation type="journal article" date="2008" name="Nature">
        <title>The Phaeodactylum genome reveals the evolutionary history of diatom genomes.</title>
        <authorList>
            <person name="Bowler C."/>
            <person name="Allen A.E."/>
            <person name="Badger J.H."/>
            <person name="Grimwood J."/>
            <person name="Jabbari K."/>
            <person name="Kuo A."/>
            <person name="Maheswari U."/>
            <person name="Martens C."/>
            <person name="Maumus F."/>
            <person name="Otillar R.P."/>
            <person name="Rayko E."/>
            <person name="Salamov A."/>
            <person name="Vandepoele K."/>
            <person name="Beszteri B."/>
            <person name="Gruber A."/>
            <person name="Heijde M."/>
            <person name="Katinka M."/>
            <person name="Mock T."/>
            <person name="Valentin K."/>
            <person name="Verret F."/>
            <person name="Berges J.A."/>
            <person name="Brownlee C."/>
            <person name="Cadoret J.P."/>
            <person name="Chiovitti A."/>
            <person name="Choi C.J."/>
            <person name="Coesel S."/>
            <person name="De Martino A."/>
            <person name="Detter J.C."/>
            <person name="Durkin C."/>
            <person name="Falciatore A."/>
            <person name="Fournet J."/>
            <person name="Haruta M."/>
            <person name="Huysman M.J."/>
            <person name="Jenkins B.D."/>
            <person name="Jiroutova K."/>
            <person name="Jorgensen R.E."/>
            <person name="Joubert Y."/>
            <person name="Kaplan A."/>
            <person name="Kroger N."/>
            <person name="Kroth P.G."/>
            <person name="La Roche J."/>
            <person name="Lindquist E."/>
            <person name="Lommer M."/>
            <person name="Martin-Jezequel V."/>
            <person name="Lopez P.J."/>
            <person name="Lucas S."/>
            <person name="Mangogna M."/>
            <person name="McGinnis K."/>
            <person name="Medlin L.K."/>
            <person name="Montsant A."/>
            <person name="Oudot-Le Secq M.P."/>
            <person name="Napoli C."/>
            <person name="Obornik M."/>
            <person name="Parker M.S."/>
            <person name="Petit J.L."/>
            <person name="Porcel B.M."/>
            <person name="Poulsen N."/>
            <person name="Robison M."/>
            <person name="Rychlewski L."/>
            <person name="Rynearson T.A."/>
            <person name="Schmutz J."/>
            <person name="Shapiro H."/>
            <person name="Siaut M."/>
            <person name="Stanley M."/>
            <person name="Sussman M.R."/>
            <person name="Taylor A.R."/>
            <person name="Vardi A."/>
            <person name="von Dassow P."/>
            <person name="Vyverman W."/>
            <person name="Willis A."/>
            <person name="Wyrwicz L.S."/>
            <person name="Rokhsar D.S."/>
            <person name="Weissenbach J."/>
            <person name="Armbrust E.V."/>
            <person name="Green B.R."/>
            <person name="Van de Peer Y."/>
            <person name="Grigoriev I.V."/>
        </authorList>
    </citation>
    <scope>NUCLEOTIDE SEQUENCE [LARGE SCALE GENOMIC DNA]</scope>
    <source>
        <strain evidence="3 4">CCMP1335</strain>
    </source>
</reference>
<keyword evidence="2" id="KW-1133">Transmembrane helix</keyword>
<gene>
    <name evidence="3" type="ORF">THAPSDRAFT_24205</name>
</gene>
<dbReference type="SUPFAM" id="SSF55486">
    <property type="entry name" value="Metalloproteases ('zincins'), catalytic domain"/>
    <property type="match status" value="1"/>
</dbReference>
<feature type="compositionally biased region" description="Low complexity" evidence="1">
    <location>
        <begin position="199"/>
        <end position="211"/>
    </location>
</feature>
<feature type="region of interest" description="Disordered" evidence="1">
    <location>
        <begin position="47"/>
        <end position="129"/>
    </location>
</feature>
<dbReference type="GO" id="GO:0008237">
    <property type="term" value="F:metallopeptidase activity"/>
    <property type="evidence" value="ECO:0007669"/>
    <property type="project" value="InterPro"/>
</dbReference>
<name>B8C9L0_THAPS</name>
<dbReference type="eggNOG" id="ENOG502SNJG">
    <property type="taxonomic scope" value="Eukaryota"/>
</dbReference>